<proteinExistence type="predicted"/>
<gene>
    <name evidence="2" type="ORF">CAPTEDRAFT_210303</name>
</gene>
<dbReference type="HOGENOM" id="CLU_610085_0_0_1"/>
<keyword evidence="1" id="KW-0812">Transmembrane</keyword>
<evidence type="ECO:0000313" key="2">
    <source>
        <dbReference type="EMBL" id="ELU18832.1"/>
    </source>
</evidence>
<keyword evidence="1" id="KW-1133">Transmembrane helix</keyword>
<dbReference type="Proteomes" id="UP000014760">
    <property type="component" value="Unassembled WGS sequence"/>
</dbReference>
<dbReference type="InterPro" id="IPR029069">
    <property type="entry name" value="HotDog_dom_sf"/>
</dbReference>
<keyword evidence="4" id="KW-1185">Reference proteome</keyword>
<sequence length="449" mass="51069">MTVLAKQLGVISSTADYSCFGSPEASLASALQGLPATLNENIPALRPCVLFSGKLVWALYPYGFCTLMGLYPYGFIPLCLLYLVRHYIFMGIVYPYMYCALMDVVPLWAIYLYGHNTLMGIVPLWGLYLHGIIPLRALHFYRYYTIMGIIGPIECVVTEKTKLLNDVTLEGYISGIRPDPLVSSRAGARRVITALLRGIEDDAFQTQAYQVYEHEQAGVGAMLRSVSFEVSQDFYTCVNNELRDQAEDEIIPWKCMYVMTLSQCGRTSKTFSVNVYDGHRAYGRPMMRIEYRFVNADLTLRKSHPWQGKLRGIAEKNCVPRNIGNDTLLQMFKEDITHSHVYRTTRLVISENIDEFKHVNFMWYVLFILEALDVGLSEGNVILPANHYLEEFAISYEDEALEGQEIEISLWPLPKEKPSTICAKVSRQEKLLTSCVMIFGSEITRLSHL</sequence>
<organism evidence="2">
    <name type="scientific">Capitella teleta</name>
    <name type="common">Polychaete worm</name>
    <dbReference type="NCBI Taxonomy" id="283909"/>
    <lineage>
        <taxon>Eukaryota</taxon>
        <taxon>Metazoa</taxon>
        <taxon>Spiralia</taxon>
        <taxon>Lophotrochozoa</taxon>
        <taxon>Annelida</taxon>
        <taxon>Polychaeta</taxon>
        <taxon>Sedentaria</taxon>
        <taxon>Scolecida</taxon>
        <taxon>Capitellidae</taxon>
        <taxon>Capitella</taxon>
    </lineage>
</organism>
<dbReference type="EnsemblMetazoa" id="CapteT210303">
    <property type="protein sequence ID" value="CapteP210303"/>
    <property type="gene ID" value="CapteG210303"/>
</dbReference>
<reference evidence="2 4" key="2">
    <citation type="journal article" date="2013" name="Nature">
        <title>Insights into bilaterian evolution from three spiralian genomes.</title>
        <authorList>
            <person name="Simakov O."/>
            <person name="Marletaz F."/>
            <person name="Cho S.J."/>
            <person name="Edsinger-Gonzales E."/>
            <person name="Havlak P."/>
            <person name="Hellsten U."/>
            <person name="Kuo D.H."/>
            <person name="Larsson T."/>
            <person name="Lv J."/>
            <person name="Arendt D."/>
            <person name="Savage R."/>
            <person name="Osoegawa K."/>
            <person name="de Jong P."/>
            <person name="Grimwood J."/>
            <person name="Chapman J.A."/>
            <person name="Shapiro H."/>
            <person name="Aerts A."/>
            <person name="Otillar R.P."/>
            <person name="Terry A.Y."/>
            <person name="Boore J.L."/>
            <person name="Grigoriev I.V."/>
            <person name="Lindberg D.R."/>
            <person name="Seaver E.C."/>
            <person name="Weisblat D.A."/>
            <person name="Putnam N.H."/>
            <person name="Rokhsar D.S."/>
        </authorList>
    </citation>
    <scope>NUCLEOTIDE SEQUENCE</scope>
    <source>
        <strain evidence="2 4">I ESC-2004</strain>
    </source>
</reference>
<dbReference type="AlphaFoldDB" id="N1PB37"/>
<dbReference type="PANTHER" id="PTHR34487:SF1">
    <property type="entry name" value="ACYL-ACP THIOESTERASE"/>
    <property type="match status" value="1"/>
</dbReference>
<dbReference type="SUPFAM" id="SSF54637">
    <property type="entry name" value="Thioesterase/thiol ester dehydrase-isomerase"/>
    <property type="match status" value="1"/>
</dbReference>
<dbReference type="Gene3D" id="3.10.129.10">
    <property type="entry name" value="Hotdog Thioesterase"/>
    <property type="match status" value="1"/>
</dbReference>
<dbReference type="EMBL" id="KB291798">
    <property type="protein sequence ID" value="ELU18832.1"/>
    <property type="molecule type" value="Genomic_DNA"/>
</dbReference>
<evidence type="ECO:0000256" key="1">
    <source>
        <dbReference type="SAM" id="Phobius"/>
    </source>
</evidence>
<keyword evidence="1" id="KW-0472">Membrane</keyword>
<name>N1PB37_CAPTE</name>
<reference evidence="3" key="3">
    <citation type="submission" date="2015-06" db="UniProtKB">
        <authorList>
            <consortium name="EnsemblMetazoa"/>
        </authorList>
    </citation>
    <scope>IDENTIFICATION</scope>
</reference>
<reference evidence="4" key="1">
    <citation type="submission" date="2012-12" db="EMBL/GenBank/DDBJ databases">
        <authorList>
            <person name="Hellsten U."/>
            <person name="Grimwood J."/>
            <person name="Chapman J.A."/>
            <person name="Shapiro H."/>
            <person name="Aerts A."/>
            <person name="Otillar R.P."/>
            <person name="Terry A.Y."/>
            <person name="Boore J.L."/>
            <person name="Simakov O."/>
            <person name="Marletaz F."/>
            <person name="Cho S.-J."/>
            <person name="Edsinger-Gonzales E."/>
            <person name="Havlak P."/>
            <person name="Kuo D.-H."/>
            <person name="Larsson T."/>
            <person name="Lv J."/>
            <person name="Arendt D."/>
            <person name="Savage R."/>
            <person name="Osoegawa K."/>
            <person name="de Jong P."/>
            <person name="Lindberg D.R."/>
            <person name="Seaver E.C."/>
            <person name="Weisblat D.A."/>
            <person name="Putnam N.H."/>
            <person name="Grigoriev I.V."/>
            <person name="Rokhsar D.S."/>
        </authorList>
    </citation>
    <scope>NUCLEOTIDE SEQUENCE</scope>
    <source>
        <strain evidence="4">I ESC-2004</strain>
    </source>
</reference>
<dbReference type="PANTHER" id="PTHR34487">
    <property type="entry name" value="ACYL-ACP THIOESTERASE"/>
    <property type="match status" value="1"/>
</dbReference>
<feature type="transmembrane region" description="Helical" evidence="1">
    <location>
        <begin position="96"/>
        <end position="114"/>
    </location>
</feature>
<evidence type="ECO:0000313" key="3">
    <source>
        <dbReference type="EnsemblMetazoa" id="CapteP210303"/>
    </source>
</evidence>
<protein>
    <submittedName>
        <fullName evidence="2 3">Uncharacterized protein</fullName>
    </submittedName>
</protein>
<feature type="transmembrane region" description="Helical" evidence="1">
    <location>
        <begin position="120"/>
        <end position="138"/>
    </location>
</feature>
<accession>N1PB37</accession>
<evidence type="ECO:0000313" key="4">
    <source>
        <dbReference type="Proteomes" id="UP000014760"/>
    </source>
</evidence>
<feature type="transmembrane region" description="Helical" evidence="1">
    <location>
        <begin position="59"/>
        <end position="84"/>
    </location>
</feature>
<dbReference type="EMBL" id="AMQN01000026">
    <property type="status" value="NOT_ANNOTATED_CDS"/>
    <property type="molecule type" value="Genomic_DNA"/>
</dbReference>